<keyword evidence="2" id="KW-1133">Transmembrane helix</keyword>
<dbReference type="EMBL" id="BMMK01000021">
    <property type="protein sequence ID" value="GGM66737.1"/>
    <property type="molecule type" value="Genomic_DNA"/>
</dbReference>
<gene>
    <name evidence="3" type="ORF">GCM10012275_41530</name>
</gene>
<feature type="region of interest" description="Disordered" evidence="1">
    <location>
        <begin position="173"/>
        <end position="197"/>
    </location>
</feature>
<dbReference type="Proteomes" id="UP000637578">
    <property type="component" value="Unassembled WGS sequence"/>
</dbReference>
<dbReference type="AlphaFoldDB" id="A0A8J3FXX4"/>
<feature type="region of interest" description="Disordered" evidence="1">
    <location>
        <begin position="97"/>
        <end position="127"/>
    </location>
</feature>
<accession>A0A8J3FXX4</accession>
<feature type="compositionally biased region" description="Low complexity" evidence="1">
    <location>
        <begin position="104"/>
        <end position="114"/>
    </location>
</feature>
<organism evidence="3 4">
    <name type="scientific">Longimycelium tulufanense</name>
    <dbReference type="NCBI Taxonomy" id="907463"/>
    <lineage>
        <taxon>Bacteria</taxon>
        <taxon>Bacillati</taxon>
        <taxon>Actinomycetota</taxon>
        <taxon>Actinomycetes</taxon>
        <taxon>Pseudonocardiales</taxon>
        <taxon>Pseudonocardiaceae</taxon>
        <taxon>Longimycelium</taxon>
    </lineage>
</organism>
<keyword evidence="4" id="KW-1185">Reference proteome</keyword>
<evidence type="ECO:0000313" key="3">
    <source>
        <dbReference type="EMBL" id="GGM66737.1"/>
    </source>
</evidence>
<evidence type="ECO:0000313" key="4">
    <source>
        <dbReference type="Proteomes" id="UP000637578"/>
    </source>
</evidence>
<dbReference type="RefSeq" id="WP_189060069.1">
    <property type="nucleotide sequence ID" value="NZ_BMMK01000021.1"/>
</dbReference>
<protein>
    <submittedName>
        <fullName evidence="3">Uncharacterized protein</fullName>
    </submittedName>
</protein>
<name>A0A8J3FXX4_9PSEU</name>
<keyword evidence="2" id="KW-0812">Transmembrane</keyword>
<reference evidence="3" key="2">
    <citation type="submission" date="2020-09" db="EMBL/GenBank/DDBJ databases">
        <authorList>
            <person name="Sun Q."/>
            <person name="Zhou Y."/>
        </authorList>
    </citation>
    <scope>NUCLEOTIDE SEQUENCE</scope>
    <source>
        <strain evidence="3">CGMCC 4.5737</strain>
    </source>
</reference>
<feature type="transmembrane region" description="Helical" evidence="2">
    <location>
        <begin position="146"/>
        <end position="167"/>
    </location>
</feature>
<evidence type="ECO:0000256" key="1">
    <source>
        <dbReference type="SAM" id="MobiDB-lite"/>
    </source>
</evidence>
<feature type="region of interest" description="Disordered" evidence="1">
    <location>
        <begin position="1"/>
        <end position="23"/>
    </location>
</feature>
<comment type="caution">
    <text evidence="3">The sequence shown here is derived from an EMBL/GenBank/DDBJ whole genome shotgun (WGS) entry which is preliminary data.</text>
</comment>
<reference evidence="3" key="1">
    <citation type="journal article" date="2014" name="Int. J. Syst. Evol. Microbiol.">
        <title>Complete genome sequence of Corynebacterium casei LMG S-19264T (=DSM 44701T), isolated from a smear-ripened cheese.</title>
        <authorList>
            <consortium name="US DOE Joint Genome Institute (JGI-PGF)"/>
            <person name="Walter F."/>
            <person name="Albersmeier A."/>
            <person name="Kalinowski J."/>
            <person name="Ruckert C."/>
        </authorList>
    </citation>
    <scope>NUCLEOTIDE SEQUENCE</scope>
    <source>
        <strain evidence="3">CGMCC 4.5737</strain>
    </source>
</reference>
<proteinExistence type="predicted"/>
<keyword evidence="2" id="KW-0472">Membrane</keyword>
<sequence length="287" mass="29881">MTGNERSGRGLDPVRGSEAAATAGPRWSLDLLADLHAGALDPEVEAELRSRVAADPQAREVLAALDATVDELAALPPVPMPAEVAERIDKALAAEAWEREASRRGPAPAPVEQLPSPPPPSSVPVERPAAPVVDIEAARQRRNRRLGWGAGLLATAAAVLGLVFVNLPRDTGGSPQPGAADDGAGSPPLALSEGDVRAGKVPVNDVLGARDYGPLEGPERIRGCLAAAGITDPGEPLGTRTVQLEQRKAVLVLLPTGEFTRYRLVVLGDECGPDKPQVLSDTVIGRR</sequence>
<evidence type="ECO:0000256" key="2">
    <source>
        <dbReference type="SAM" id="Phobius"/>
    </source>
</evidence>